<proteinExistence type="predicted"/>
<evidence type="ECO:0000313" key="2">
    <source>
        <dbReference type="Proteomes" id="UP001476950"/>
    </source>
</evidence>
<name>A0ABV0KRK1_9CYAN</name>
<dbReference type="Proteomes" id="UP001476950">
    <property type="component" value="Unassembled WGS sequence"/>
</dbReference>
<accession>A0ABV0KRK1</accession>
<sequence length="52" mass="6144">MQASNFWKNCASCQDLRLDHLYFTTTPLPQERERSVEQQVSTFEARGVFVMF</sequence>
<organism evidence="1 2">
    <name type="scientific">Stenomitos frigidus AS-A4</name>
    <dbReference type="NCBI Taxonomy" id="2933935"/>
    <lineage>
        <taxon>Bacteria</taxon>
        <taxon>Bacillati</taxon>
        <taxon>Cyanobacteriota</taxon>
        <taxon>Cyanophyceae</taxon>
        <taxon>Leptolyngbyales</taxon>
        <taxon>Leptolyngbyaceae</taxon>
        <taxon>Stenomitos</taxon>
    </lineage>
</organism>
<gene>
    <name evidence="1" type="ORF">NDI38_26175</name>
</gene>
<comment type="caution">
    <text evidence="1">The sequence shown here is derived from an EMBL/GenBank/DDBJ whole genome shotgun (WGS) entry which is preliminary data.</text>
</comment>
<keyword evidence="2" id="KW-1185">Reference proteome</keyword>
<dbReference type="EMBL" id="JAMPLM010000046">
    <property type="protein sequence ID" value="MEP1061864.1"/>
    <property type="molecule type" value="Genomic_DNA"/>
</dbReference>
<evidence type="ECO:0000313" key="1">
    <source>
        <dbReference type="EMBL" id="MEP1061864.1"/>
    </source>
</evidence>
<reference evidence="1 2" key="1">
    <citation type="submission" date="2022-04" db="EMBL/GenBank/DDBJ databases">
        <title>Positive selection, recombination, and allopatry shape intraspecific diversity of widespread and dominant cyanobacteria.</title>
        <authorList>
            <person name="Wei J."/>
            <person name="Shu W."/>
            <person name="Hu C."/>
        </authorList>
    </citation>
    <scope>NUCLEOTIDE SEQUENCE [LARGE SCALE GENOMIC DNA]</scope>
    <source>
        <strain evidence="1 2">AS-A4</strain>
    </source>
</reference>
<protein>
    <submittedName>
        <fullName evidence="1">Uncharacterized protein</fullName>
    </submittedName>
</protein>